<dbReference type="InterPro" id="IPR036378">
    <property type="entry name" value="FAS1_dom_sf"/>
</dbReference>
<feature type="transmembrane region" description="Helical" evidence="1">
    <location>
        <begin position="12"/>
        <end position="34"/>
    </location>
</feature>
<dbReference type="SUPFAM" id="SSF82153">
    <property type="entry name" value="FAS1 domain"/>
    <property type="match status" value="1"/>
</dbReference>
<dbReference type="InterPro" id="IPR000782">
    <property type="entry name" value="FAS1_domain"/>
</dbReference>
<dbReference type="PROSITE" id="PS50213">
    <property type="entry name" value="FAS1"/>
    <property type="match status" value="1"/>
</dbReference>
<reference evidence="3 4" key="1">
    <citation type="journal article" date="2018" name="Cell">
        <title>The Chara Genome: Secondary Complexity and Implications for Plant Terrestrialization.</title>
        <authorList>
            <person name="Nishiyama T."/>
            <person name="Sakayama H."/>
            <person name="Vries J.D."/>
            <person name="Buschmann H."/>
            <person name="Saint-Marcoux D."/>
            <person name="Ullrich K.K."/>
            <person name="Haas F.B."/>
            <person name="Vanderstraeten L."/>
            <person name="Becker D."/>
            <person name="Lang D."/>
            <person name="Vosolsobe S."/>
            <person name="Rombauts S."/>
            <person name="Wilhelmsson P.K.I."/>
            <person name="Janitza P."/>
            <person name="Kern R."/>
            <person name="Heyl A."/>
            <person name="Rumpler F."/>
            <person name="Villalobos L.I.A.C."/>
            <person name="Clay J.M."/>
            <person name="Skokan R."/>
            <person name="Toyoda A."/>
            <person name="Suzuki Y."/>
            <person name="Kagoshima H."/>
            <person name="Schijlen E."/>
            <person name="Tajeshwar N."/>
            <person name="Catarino B."/>
            <person name="Hetherington A.J."/>
            <person name="Saltykova A."/>
            <person name="Bonnot C."/>
            <person name="Breuninger H."/>
            <person name="Symeonidi A."/>
            <person name="Radhakrishnan G.V."/>
            <person name="Van Nieuwerburgh F."/>
            <person name="Deforce D."/>
            <person name="Chang C."/>
            <person name="Karol K.G."/>
            <person name="Hedrich R."/>
            <person name="Ulvskov P."/>
            <person name="Glockner G."/>
            <person name="Delwiche C.F."/>
            <person name="Petrasek J."/>
            <person name="Van de Peer Y."/>
            <person name="Friml J."/>
            <person name="Beilby M."/>
            <person name="Dolan L."/>
            <person name="Kohara Y."/>
            <person name="Sugano S."/>
            <person name="Fujiyama A."/>
            <person name="Delaux P.-M."/>
            <person name="Quint M."/>
            <person name="TheiBen G."/>
            <person name="Hagemann M."/>
            <person name="Harholt J."/>
            <person name="Dunand C."/>
            <person name="Zachgo S."/>
            <person name="Langdale J."/>
            <person name="Maumus F."/>
            <person name="Straeten D.V.D."/>
            <person name="Gould S.B."/>
            <person name="Rensing S.A."/>
        </authorList>
    </citation>
    <scope>NUCLEOTIDE SEQUENCE [LARGE SCALE GENOMIC DNA]</scope>
    <source>
        <strain evidence="3 4">S276</strain>
    </source>
</reference>
<dbReference type="OrthoDB" id="286301at2759"/>
<evidence type="ECO:0000256" key="1">
    <source>
        <dbReference type="SAM" id="Phobius"/>
    </source>
</evidence>
<dbReference type="InterPro" id="IPR050904">
    <property type="entry name" value="Adhesion/Biosynth-related"/>
</dbReference>
<comment type="caution">
    <text evidence="3">The sequence shown here is derived from an EMBL/GenBank/DDBJ whole genome shotgun (WGS) entry which is preliminary data.</text>
</comment>
<dbReference type="Proteomes" id="UP000265515">
    <property type="component" value="Unassembled WGS sequence"/>
</dbReference>
<keyword evidence="4" id="KW-1185">Reference proteome</keyword>
<protein>
    <recommendedName>
        <fullName evidence="2">FAS1 domain-containing protein</fullName>
    </recommendedName>
</protein>
<dbReference type="Gene3D" id="2.30.180.10">
    <property type="entry name" value="FAS1 domain"/>
    <property type="match status" value="1"/>
</dbReference>
<dbReference type="PANTHER" id="PTHR10900:SF77">
    <property type="entry name" value="FI19380P1"/>
    <property type="match status" value="1"/>
</dbReference>
<sequence>MSVSFALSRRGVARPGAIMNAVFFVIVLMFLGGLPKASGMSNHTGSELVNAIAKRPELSKFLLSLQSARILARLQGDAAKGVTVLAPTDEAFHELGSDLMTCLLSEPAVNDVMTQILLYHIIPGQVLSFQDLKSPILTFLTTASGLQLPIEYVETRNEVVIDYTAWISRPGAIQATNATVHYISAVLIPPTIEGTLIVECGAQTEQLPAPPSAVPGL</sequence>
<evidence type="ECO:0000259" key="2">
    <source>
        <dbReference type="PROSITE" id="PS50213"/>
    </source>
</evidence>
<dbReference type="Pfam" id="PF02469">
    <property type="entry name" value="Fasciclin"/>
    <property type="match status" value="1"/>
</dbReference>
<dbReference type="EMBL" id="BFEA01000175">
    <property type="protein sequence ID" value="GBG72970.1"/>
    <property type="molecule type" value="Genomic_DNA"/>
</dbReference>
<proteinExistence type="predicted"/>
<evidence type="ECO:0000313" key="4">
    <source>
        <dbReference type="Proteomes" id="UP000265515"/>
    </source>
</evidence>
<dbReference type="GO" id="GO:0005615">
    <property type="term" value="C:extracellular space"/>
    <property type="evidence" value="ECO:0007669"/>
    <property type="project" value="TreeGrafter"/>
</dbReference>
<keyword evidence="1" id="KW-0812">Transmembrane</keyword>
<organism evidence="3 4">
    <name type="scientific">Chara braunii</name>
    <name type="common">Braun's stonewort</name>
    <dbReference type="NCBI Taxonomy" id="69332"/>
    <lineage>
        <taxon>Eukaryota</taxon>
        <taxon>Viridiplantae</taxon>
        <taxon>Streptophyta</taxon>
        <taxon>Charophyceae</taxon>
        <taxon>Charales</taxon>
        <taxon>Characeae</taxon>
        <taxon>Chara</taxon>
    </lineage>
</organism>
<keyword evidence="1" id="KW-0472">Membrane</keyword>
<dbReference type="Gramene" id="GBG72970">
    <property type="protein sequence ID" value="GBG72970"/>
    <property type="gene ID" value="CBR_g12689"/>
</dbReference>
<accession>A0A388KSC9</accession>
<dbReference type="PANTHER" id="PTHR10900">
    <property type="entry name" value="PERIOSTIN-RELATED"/>
    <property type="match status" value="1"/>
</dbReference>
<name>A0A388KSC9_CHABU</name>
<dbReference type="AlphaFoldDB" id="A0A388KSC9"/>
<evidence type="ECO:0000313" key="3">
    <source>
        <dbReference type="EMBL" id="GBG72970.1"/>
    </source>
</evidence>
<feature type="domain" description="FAS1" evidence="2">
    <location>
        <begin position="45"/>
        <end position="187"/>
    </location>
</feature>
<keyword evidence="1" id="KW-1133">Transmembrane helix</keyword>
<dbReference type="SMART" id="SM00554">
    <property type="entry name" value="FAS1"/>
    <property type="match status" value="1"/>
</dbReference>
<gene>
    <name evidence="3" type="ORF">CBR_g12689</name>
</gene>